<gene>
    <name evidence="2" type="ORF">D5039_15085</name>
</gene>
<evidence type="ECO:0000313" key="2">
    <source>
        <dbReference type="EMBL" id="MCW5322430.1"/>
    </source>
</evidence>
<evidence type="ECO:0000256" key="1">
    <source>
        <dbReference type="SAM" id="MobiDB-lite"/>
    </source>
</evidence>
<comment type="caution">
    <text evidence="2">The sequence shown here is derived from an EMBL/GenBank/DDBJ whole genome shotgun (WGS) entry which is preliminary data.</text>
</comment>
<name>A0ABT3KX83_9BURK</name>
<protein>
    <submittedName>
        <fullName evidence="2">Uncharacterized protein</fullName>
    </submittedName>
</protein>
<proteinExistence type="predicted"/>
<sequence>MEATTILTIETRIEELIQLQDGWLDGKGRAPDRAALLRLAQAFGAHYAPDLPLPCLYPTAEGGVQAEWSQNGWEVSLEITLPAMTAEYQALHLRTGEIRELGLSLADDAEAAGWRALNAALKALRGTPAWREAPCCCAKVCRPSFPPDDMSPIKPGRTEPGFIKESDPD</sequence>
<evidence type="ECO:0000313" key="3">
    <source>
        <dbReference type="Proteomes" id="UP001208935"/>
    </source>
</evidence>
<accession>A0ABT3KX83</accession>
<keyword evidence="3" id="KW-1185">Reference proteome</keyword>
<feature type="region of interest" description="Disordered" evidence="1">
    <location>
        <begin position="148"/>
        <end position="169"/>
    </location>
</feature>
<dbReference type="Proteomes" id="UP001208935">
    <property type="component" value="Unassembled WGS sequence"/>
</dbReference>
<dbReference type="EMBL" id="QZCW01000003">
    <property type="protein sequence ID" value="MCW5322430.1"/>
    <property type="molecule type" value="Genomic_DNA"/>
</dbReference>
<organism evidence="2 3">
    <name type="scientific">Verminephrobacter aporrectodeae subsp. tuberculatae</name>
    <dbReference type="NCBI Taxonomy" id="1110392"/>
    <lineage>
        <taxon>Bacteria</taxon>
        <taxon>Pseudomonadati</taxon>
        <taxon>Pseudomonadota</taxon>
        <taxon>Betaproteobacteria</taxon>
        <taxon>Burkholderiales</taxon>
        <taxon>Comamonadaceae</taxon>
        <taxon>Verminephrobacter</taxon>
    </lineage>
</organism>
<dbReference type="RefSeq" id="WP_265282714.1">
    <property type="nucleotide sequence ID" value="NZ_QZCW01000003.1"/>
</dbReference>
<reference evidence="3" key="1">
    <citation type="submission" date="2023-07" db="EMBL/GenBank/DDBJ databases">
        <title>Verminephrobacter genomes.</title>
        <authorList>
            <person name="Lund M.B."/>
        </authorList>
    </citation>
    <scope>NUCLEOTIDE SEQUENCE [LARGE SCALE GENOMIC DNA]</scope>
    <source>
        <strain evidence="3">AtM5-05</strain>
    </source>
</reference>